<keyword evidence="7 8" id="KW-0472">Membrane</keyword>
<dbReference type="Proteomes" id="UP000441925">
    <property type="component" value="Unassembled WGS sequence"/>
</dbReference>
<dbReference type="InterPro" id="IPR007227">
    <property type="entry name" value="Cell_shape_determining_MreD"/>
</dbReference>
<keyword evidence="10" id="KW-1185">Reference proteome</keyword>
<organism evidence="9 10">
    <name type="scientific">Anaerococcus porci</name>
    <dbReference type="NCBI Taxonomy" id="2652269"/>
    <lineage>
        <taxon>Bacteria</taxon>
        <taxon>Bacillati</taxon>
        <taxon>Bacillota</taxon>
        <taxon>Tissierellia</taxon>
        <taxon>Tissierellales</taxon>
        <taxon>Peptoniphilaceae</taxon>
        <taxon>Anaerococcus</taxon>
    </lineage>
</organism>
<evidence type="ECO:0000256" key="5">
    <source>
        <dbReference type="ARBA" id="ARBA00022960"/>
    </source>
</evidence>
<keyword evidence="5" id="KW-0133">Cell shape</keyword>
<sequence>MNKFKTLIVVFVSFILQITVFSKVDIFGANINLIIAMTIALSLTLGPKTGAYSGLIVGLLEDLMFADVIGIRALSYFLIGTFVGNDRLRFKSDKNTGLLLSFVFTFINFLFVGLITYLFKGDLQVIKNYLFIPVIIEAILNTVIYLIYHLVVNKIMYIPTYRI</sequence>
<gene>
    <name evidence="9" type="primary">mreD</name>
    <name evidence="9" type="ORF">FYJ26_01915</name>
</gene>
<dbReference type="Gene3D" id="1.10.1760.20">
    <property type="match status" value="1"/>
</dbReference>
<evidence type="ECO:0000256" key="3">
    <source>
        <dbReference type="ARBA" id="ARBA00022475"/>
    </source>
</evidence>
<name>A0A6N7VCP8_9FIRM</name>
<evidence type="ECO:0000313" key="9">
    <source>
        <dbReference type="EMBL" id="MSS77185.1"/>
    </source>
</evidence>
<evidence type="ECO:0000256" key="2">
    <source>
        <dbReference type="ARBA" id="ARBA00007776"/>
    </source>
</evidence>
<evidence type="ECO:0000256" key="8">
    <source>
        <dbReference type="SAM" id="Phobius"/>
    </source>
</evidence>
<feature type="transmembrane region" description="Helical" evidence="8">
    <location>
        <begin position="96"/>
        <end position="119"/>
    </location>
</feature>
<comment type="similarity">
    <text evidence="2">Belongs to the MreD family.</text>
</comment>
<dbReference type="Pfam" id="PF04093">
    <property type="entry name" value="MreD"/>
    <property type="match status" value="1"/>
</dbReference>
<evidence type="ECO:0000256" key="4">
    <source>
        <dbReference type="ARBA" id="ARBA00022692"/>
    </source>
</evidence>
<evidence type="ECO:0000313" key="10">
    <source>
        <dbReference type="Proteomes" id="UP000441925"/>
    </source>
</evidence>
<reference evidence="9 10" key="1">
    <citation type="submission" date="2019-08" db="EMBL/GenBank/DDBJ databases">
        <title>In-depth cultivation of the pig gut microbiome towards novel bacterial diversity and tailored functional studies.</title>
        <authorList>
            <person name="Wylensek D."/>
            <person name="Hitch T.C.A."/>
            <person name="Clavel T."/>
        </authorList>
    </citation>
    <scope>NUCLEOTIDE SEQUENCE [LARGE SCALE GENOMIC DNA]</scope>
    <source>
        <strain evidence="9 10">WCA-380-WT-2B</strain>
    </source>
</reference>
<dbReference type="NCBIfam" id="TIGR03426">
    <property type="entry name" value="shape_MreD"/>
    <property type="match status" value="1"/>
</dbReference>
<evidence type="ECO:0000256" key="1">
    <source>
        <dbReference type="ARBA" id="ARBA00004651"/>
    </source>
</evidence>
<keyword evidence="4 8" id="KW-0812">Transmembrane</keyword>
<dbReference type="AlphaFoldDB" id="A0A6N7VCP8"/>
<evidence type="ECO:0000256" key="7">
    <source>
        <dbReference type="ARBA" id="ARBA00023136"/>
    </source>
</evidence>
<proteinExistence type="inferred from homology"/>
<keyword evidence="3" id="KW-1003">Cell membrane</keyword>
<comment type="subcellular location">
    <subcellularLocation>
        <location evidence="1">Cell membrane</location>
        <topology evidence="1">Multi-pass membrane protein</topology>
    </subcellularLocation>
</comment>
<evidence type="ECO:0000256" key="6">
    <source>
        <dbReference type="ARBA" id="ARBA00022989"/>
    </source>
</evidence>
<feature type="transmembrane region" description="Helical" evidence="8">
    <location>
        <begin position="63"/>
        <end position="84"/>
    </location>
</feature>
<dbReference type="RefSeq" id="WP_154539070.1">
    <property type="nucleotide sequence ID" value="NZ_VULQ01000002.1"/>
</dbReference>
<keyword evidence="6 8" id="KW-1133">Transmembrane helix</keyword>
<feature type="transmembrane region" description="Helical" evidence="8">
    <location>
        <begin position="6"/>
        <end position="24"/>
    </location>
</feature>
<dbReference type="EMBL" id="VULQ01000002">
    <property type="protein sequence ID" value="MSS77185.1"/>
    <property type="molecule type" value="Genomic_DNA"/>
</dbReference>
<dbReference type="GO" id="GO:0005886">
    <property type="term" value="C:plasma membrane"/>
    <property type="evidence" value="ECO:0007669"/>
    <property type="project" value="UniProtKB-SubCell"/>
</dbReference>
<comment type="caution">
    <text evidence="9">The sequence shown here is derived from an EMBL/GenBank/DDBJ whole genome shotgun (WGS) entry which is preliminary data.</text>
</comment>
<dbReference type="GO" id="GO:0008360">
    <property type="term" value="P:regulation of cell shape"/>
    <property type="evidence" value="ECO:0007669"/>
    <property type="project" value="UniProtKB-KW"/>
</dbReference>
<accession>A0A6N7VCP8</accession>
<feature type="transmembrane region" description="Helical" evidence="8">
    <location>
        <begin position="131"/>
        <end position="152"/>
    </location>
</feature>
<protein>
    <submittedName>
        <fullName evidence="9">Rod shape-determining protein MreD</fullName>
    </submittedName>
</protein>